<feature type="signal peptide" evidence="1">
    <location>
        <begin position="1"/>
        <end position="28"/>
    </location>
</feature>
<gene>
    <name evidence="2" type="ORF">Q5P01_024007</name>
</gene>
<evidence type="ECO:0000313" key="3">
    <source>
        <dbReference type="Proteomes" id="UP001187415"/>
    </source>
</evidence>
<evidence type="ECO:0008006" key="4">
    <source>
        <dbReference type="Google" id="ProtNLM"/>
    </source>
</evidence>
<name>A0AA88JAY3_CHASR</name>
<reference evidence="2" key="1">
    <citation type="submission" date="2023-07" db="EMBL/GenBank/DDBJ databases">
        <title>Chromosome-level Genome Assembly of Striped Snakehead (Channa striata).</title>
        <authorList>
            <person name="Liu H."/>
        </authorList>
    </citation>
    <scope>NUCLEOTIDE SEQUENCE</scope>
    <source>
        <strain evidence="2">Gz</strain>
        <tissue evidence="2">Muscle</tissue>
    </source>
</reference>
<protein>
    <recommendedName>
        <fullName evidence="4">Secreted protein</fullName>
    </recommendedName>
</protein>
<evidence type="ECO:0000313" key="2">
    <source>
        <dbReference type="EMBL" id="KAK2821048.1"/>
    </source>
</evidence>
<proteinExistence type="predicted"/>
<dbReference type="AlphaFoldDB" id="A0AA88JAY3"/>
<sequence length="110" mass="12365">MWRPLQSSCCCWWIFSLVLPAFVLRAECHPALTGSQAELNYPVRGFRRAMASGTRLRRATAEETYWAYSAALFLVPPRRSSAPKVSLGRPFFFTSASEEKKATHAVPLSL</sequence>
<accession>A0AA88JAY3</accession>
<keyword evidence="1" id="KW-0732">Signal</keyword>
<evidence type="ECO:0000256" key="1">
    <source>
        <dbReference type="SAM" id="SignalP"/>
    </source>
</evidence>
<feature type="chain" id="PRO_5041727914" description="Secreted protein" evidence="1">
    <location>
        <begin position="29"/>
        <end position="110"/>
    </location>
</feature>
<dbReference type="Proteomes" id="UP001187415">
    <property type="component" value="Unassembled WGS sequence"/>
</dbReference>
<organism evidence="2 3">
    <name type="scientific">Channa striata</name>
    <name type="common">Snakehead murrel</name>
    <name type="synonym">Ophicephalus striatus</name>
    <dbReference type="NCBI Taxonomy" id="64152"/>
    <lineage>
        <taxon>Eukaryota</taxon>
        <taxon>Metazoa</taxon>
        <taxon>Chordata</taxon>
        <taxon>Craniata</taxon>
        <taxon>Vertebrata</taxon>
        <taxon>Euteleostomi</taxon>
        <taxon>Actinopterygii</taxon>
        <taxon>Neopterygii</taxon>
        <taxon>Teleostei</taxon>
        <taxon>Neoteleostei</taxon>
        <taxon>Acanthomorphata</taxon>
        <taxon>Anabantaria</taxon>
        <taxon>Anabantiformes</taxon>
        <taxon>Channoidei</taxon>
        <taxon>Channidae</taxon>
        <taxon>Channa</taxon>
    </lineage>
</organism>
<dbReference type="EMBL" id="JAUPFM010000019">
    <property type="protein sequence ID" value="KAK2821048.1"/>
    <property type="molecule type" value="Genomic_DNA"/>
</dbReference>
<keyword evidence="3" id="KW-1185">Reference proteome</keyword>
<comment type="caution">
    <text evidence="2">The sequence shown here is derived from an EMBL/GenBank/DDBJ whole genome shotgun (WGS) entry which is preliminary data.</text>
</comment>